<comment type="caution">
    <text evidence="1">The sequence shown here is derived from an EMBL/GenBank/DDBJ whole genome shotgun (WGS) entry which is preliminary data.</text>
</comment>
<proteinExistence type="predicted"/>
<evidence type="ECO:0000313" key="1">
    <source>
        <dbReference type="EMBL" id="GGS29214.1"/>
    </source>
</evidence>
<dbReference type="AlphaFoldDB" id="A0A918GD81"/>
<evidence type="ECO:0000313" key="2">
    <source>
        <dbReference type="Proteomes" id="UP000653493"/>
    </source>
</evidence>
<dbReference type="Proteomes" id="UP000653493">
    <property type="component" value="Unassembled WGS sequence"/>
</dbReference>
<accession>A0A918GD81</accession>
<protein>
    <submittedName>
        <fullName evidence="1">Uncharacterized protein</fullName>
    </submittedName>
</protein>
<reference evidence="1" key="2">
    <citation type="submission" date="2020-09" db="EMBL/GenBank/DDBJ databases">
        <authorList>
            <person name="Sun Q."/>
            <person name="Ohkuma M."/>
        </authorList>
    </citation>
    <scope>NUCLEOTIDE SEQUENCE</scope>
    <source>
        <strain evidence="1">JCM 4234</strain>
    </source>
</reference>
<dbReference type="EMBL" id="BMSL01000003">
    <property type="protein sequence ID" value="GGS29214.1"/>
    <property type="molecule type" value="Genomic_DNA"/>
</dbReference>
<name>A0A918GD81_STRGD</name>
<organism evidence="1 2">
    <name type="scientific">Streptomyces griseoviridis</name>
    <dbReference type="NCBI Taxonomy" id="45398"/>
    <lineage>
        <taxon>Bacteria</taxon>
        <taxon>Bacillati</taxon>
        <taxon>Actinomycetota</taxon>
        <taxon>Actinomycetes</taxon>
        <taxon>Kitasatosporales</taxon>
        <taxon>Streptomycetaceae</taxon>
        <taxon>Streptomyces</taxon>
    </lineage>
</organism>
<sequence>MADRRCGEVVRLGKGTCLGVPRLDAVDCPRLGSESYGSLPPETAGTLCRPLAVARLIACGMSLLRGEA</sequence>
<reference evidence="1" key="1">
    <citation type="journal article" date="2014" name="Int. J. Syst. Evol. Microbiol.">
        <title>Complete genome sequence of Corynebacterium casei LMG S-19264T (=DSM 44701T), isolated from a smear-ripened cheese.</title>
        <authorList>
            <consortium name="US DOE Joint Genome Institute (JGI-PGF)"/>
            <person name="Walter F."/>
            <person name="Albersmeier A."/>
            <person name="Kalinowski J."/>
            <person name="Ruckert C."/>
        </authorList>
    </citation>
    <scope>NUCLEOTIDE SEQUENCE</scope>
    <source>
        <strain evidence="1">JCM 4234</strain>
    </source>
</reference>
<keyword evidence="2" id="KW-1185">Reference proteome</keyword>
<gene>
    <name evidence="1" type="ORF">GCM10010238_17540</name>
</gene>